<dbReference type="AlphaFoldDB" id="A0A2S4VZ92"/>
<comment type="caution">
    <text evidence="3">The sequence shown here is derived from an EMBL/GenBank/DDBJ whole genome shotgun (WGS) entry which is preliminary data.</text>
</comment>
<feature type="region of interest" description="Disordered" evidence="1">
    <location>
        <begin position="118"/>
        <end position="143"/>
    </location>
</feature>
<dbReference type="VEuPathDB" id="FungiDB:PSTT_02495"/>
<evidence type="ECO:0000256" key="1">
    <source>
        <dbReference type="SAM" id="MobiDB-lite"/>
    </source>
</evidence>
<proteinExistence type="predicted"/>
<feature type="signal peptide" evidence="2">
    <location>
        <begin position="1"/>
        <end position="23"/>
    </location>
</feature>
<feature type="compositionally biased region" description="Polar residues" evidence="1">
    <location>
        <begin position="118"/>
        <end position="127"/>
    </location>
</feature>
<feature type="region of interest" description="Disordered" evidence="1">
    <location>
        <begin position="59"/>
        <end position="89"/>
    </location>
</feature>
<dbReference type="EMBL" id="PKSM01000088">
    <property type="protein sequence ID" value="POW14844.1"/>
    <property type="molecule type" value="Genomic_DNA"/>
</dbReference>
<evidence type="ECO:0000313" key="3">
    <source>
        <dbReference type="EMBL" id="POW14844.1"/>
    </source>
</evidence>
<gene>
    <name evidence="3" type="ORF">PSHT_07288</name>
</gene>
<keyword evidence="4" id="KW-1185">Reference proteome</keyword>
<evidence type="ECO:0000256" key="2">
    <source>
        <dbReference type="SAM" id="SignalP"/>
    </source>
</evidence>
<reference evidence="4" key="3">
    <citation type="journal article" date="2018" name="Mol. Plant Microbe Interact.">
        <title>Genome sequence resources for the wheat stripe rust pathogen (Puccinia striiformis f. sp. tritici) and the barley stripe rust pathogen (Puccinia striiformis f. sp. hordei).</title>
        <authorList>
            <person name="Xia C."/>
            <person name="Wang M."/>
            <person name="Yin C."/>
            <person name="Cornejo O.E."/>
            <person name="Hulbert S.H."/>
            <person name="Chen X."/>
        </authorList>
    </citation>
    <scope>NUCLEOTIDE SEQUENCE [LARGE SCALE GENOMIC DNA]</scope>
    <source>
        <strain evidence="4">93TX-2</strain>
    </source>
</reference>
<reference evidence="4" key="2">
    <citation type="journal article" date="2018" name="BMC Genomics">
        <title>Genomic insights into host adaptation between the wheat stripe rust pathogen (Puccinia striiformis f. sp. tritici) and the barley stripe rust pathogen (Puccinia striiformis f. sp. hordei).</title>
        <authorList>
            <person name="Xia C."/>
            <person name="Wang M."/>
            <person name="Yin C."/>
            <person name="Cornejo O.E."/>
            <person name="Hulbert S.H."/>
            <person name="Chen X."/>
        </authorList>
    </citation>
    <scope>NUCLEOTIDE SEQUENCE [LARGE SCALE GENOMIC DNA]</scope>
    <source>
        <strain evidence="4">93TX-2</strain>
    </source>
</reference>
<name>A0A2S4VZ92_9BASI</name>
<dbReference type="VEuPathDB" id="FungiDB:PSHT_07288"/>
<organism evidence="3 4">
    <name type="scientific">Puccinia striiformis</name>
    <dbReference type="NCBI Taxonomy" id="27350"/>
    <lineage>
        <taxon>Eukaryota</taxon>
        <taxon>Fungi</taxon>
        <taxon>Dikarya</taxon>
        <taxon>Basidiomycota</taxon>
        <taxon>Pucciniomycotina</taxon>
        <taxon>Pucciniomycetes</taxon>
        <taxon>Pucciniales</taxon>
        <taxon>Pucciniaceae</taxon>
        <taxon>Puccinia</taxon>
    </lineage>
</organism>
<feature type="chain" id="PRO_5015517685" evidence="2">
    <location>
        <begin position="24"/>
        <end position="437"/>
    </location>
</feature>
<evidence type="ECO:0000313" key="4">
    <source>
        <dbReference type="Proteomes" id="UP000238274"/>
    </source>
</evidence>
<sequence>MDAPLMMIWIATISIISFSFSTASPLNRRSLCSLGGGASHFYSALRPVSVELPKSQMTAAADFARPRPLPRKPLTRLKSSRLKPSRRNSAAVSKLKISQLSRDPSVTKIEEIRDVPYTSRQAQTNSEKNIEPPSQAEAPHNQESLGSFERLKDIPKNQNCKLPFQKDSTNCVSAIKFTDLRLGCRALGQFFKRIKSKFVNLFELLLMNIKRTFRNSHAPSQSEAQSAGEVQTNAAYTEPEGAVQELLAPSKPETSGKEVPAFHQTTTSDVSSPTPPGWRLATLPSYVFNYFCDQAKSHMPGHLIPSFLQNPEPEKVSESCRKLVSKVPSPKPVEKSLLPNNDLKVQKELERFIHATIQPLIQEIVTPEDTRELLAAIRTESNPIYRWVMNMIPDATAHNLMMNILMPDAVKGASRWSAEKIMSTVSDFAAKRKAIHN</sequence>
<feature type="region of interest" description="Disordered" evidence="1">
    <location>
        <begin position="250"/>
        <end position="275"/>
    </location>
</feature>
<protein>
    <submittedName>
        <fullName evidence="3">Uncharacterized protein</fullName>
    </submittedName>
</protein>
<feature type="compositionally biased region" description="Basic residues" evidence="1">
    <location>
        <begin position="68"/>
        <end position="86"/>
    </location>
</feature>
<reference evidence="3 4" key="1">
    <citation type="submission" date="2017-12" db="EMBL/GenBank/DDBJ databases">
        <title>Gene loss provides genomic basis for host adaptation in cereal stripe rust fungi.</title>
        <authorList>
            <person name="Xia C."/>
        </authorList>
    </citation>
    <scope>NUCLEOTIDE SEQUENCE [LARGE SCALE GENOMIC DNA]</scope>
    <source>
        <strain evidence="3 4">93TX-2</strain>
    </source>
</reference>
<keyword evidence="2" id="KW-0732">Signal</keyword>
<accession>A0A2S4VZ92</accession>
<dbReference type="Proteomes" id="UP000238274">
    <property type="component" value="Unassembled WGS sequence"/>
</dbReference>